<dbReference type="SUPFAM" id="SSF142906">
    <property type="entry name" value="YjbR-like"/>
    <property type="match status" value="1"/>
</dbReference>
<proteinExistence type="predicted"/>
<dbReference type="EMBL" id="JAGQHR010000013">
    <property type="protein sequence ID" value="MCA9726249.1"/>
    <property type="molecule type" value="Genomic_DNA"/>
</dbReference>
<evidence type="ECO:0000313" key="1">
    <source>
        <dbReference type="EMBL" id="MCA9726249.1"/>
    </source>
</evidence>
<organism evidence="1 2">
    <name type="scientific">Eiseniibacteriota bacterium</name>
    <dbReference type="NCBI Taxonomy" id="2212470"/>
    <lineage>
        <taxon>Bacteria</taxon>
        <taxon>Candidatus Eiseniibacteriota</taxon>
    </lineage>
</organism>
<dbReference type="GO" id="GO:0003677">
    <property type="term" value="F:DNA binding"/>
    <property type="evidence" value="ECO:0007669"/>
    <property type="project" value="UniProtKB-KW"/>
</dbReference>
<dbReference type="Pfam" id="PF04237">
    <property type="entry name" value="YjbR"/>
    <property type="match status" value="1"/>
</dbReference>
<accession>A0A956LVD3</accession>
<gene>
    <name evidence="1" type="ORF">KC729_01095</name>
</gene>
<reference evidence="1" key="2">
    <citation type="journal article" date="2021" name="Microbiome">
        <title>Successional dynamics and alternative stable states in a saline activated sludge microbial community over 9 years.</title>
        <authorList>
            <person name="Wang Y."/>
            <person name="Ye J."/>
            <person name="Ju F."/>
            <person name="Liu L."/>
            <person name="Boyd J.A."/>
            <person name="Deng Y."/>
            <person name="Parks D.H."/>
            <person name="Jiang X."/>
            <person name="Yin X."/>
            <person name="Woodcroft B.J."/>
            <person name="Tyson G.W."/>
            <person name="Hugenholtz P."/>
            <person name="Polz M.F."/>
            <person name="Zhang T."/>
        </authorList>
    </citation>
    <scope>NUCLEOTIDE SEQUENCE</scope>
    <source>
        <strain evidence="1">HKST-UBA01</strain>
    </source>
</reference>
<dbReference type="InterPro" id="IPR038056">
    <property type="entry name" value="YjbR-like_sf"/>
</dbReference>
<dbReference type="Gene3D" id="3.90.1150.30">
    <property type="match status" value="1"/>
</dbReference>
<name>A0A956LVD3_UNCEI</name>
<sequence length="128" mass="14233">MSKKLDKAFDALLDFALELPGAHEDHPWGETVVKVNKKVFVFTGRPDQTRRQLSFSVKLPSSGPFVLDQPYATPTGYGLGKSGWVTLRFTTKELPGLPLLCEWIEESYRAVAPKKLIKQLDADPSDSA</sequence>
<keyword evidence="1" id="KW-0238">DNA-binding</keyword>
<dbReference type="Proteomes" id="UP000697710">
    <property type="component" value="Unassembled WGS sequence"/>
</dbReference>
<protein>
    <submittedName>
        <fullName evidence="1">MmcQ/YjbR family DNA-binding protein</fullName>
    </submittedName>
</protein>
<comment type="caution">
    <text evidence="1">The sequence shown here is derived from an EMBL/GenBank/DDBJ whole genome shotgun (WGS) entry which is preliminary data.</text>
</comment>
<evidence type="ECO:0000313" key="2">
    <source>
        <dbReference type="Proteomes" id="UP000697710"/>
    </source>
</evidence>
<dbReference type="InterPro" id="IPR058532">
    <property type="entry name" value="YjbR/MT2646/Rv2570-like"/>
</dbReference>
<reference evidence="1" key="1">
    <citation type="submission" date="2020-04" db="EMBL/GenBank/DDBJ databases">
        <authorList>
            <person name="Zhang T."/>
        </authorList>
    </citation>
    <scope>NUCLEOTIDE SEQUENCE</scope>
    <source>
        <strain evidence="1">HKST-UBA01</strain>
    </source>
</reference>
<dbReference type="AlphaFoldDB" id="A0A956LVD3"/>